<dbReference type="AlphaFoldDB" id="A0A3A9Y2P9"/>
<organism evidence="3 4">
    <name type="scientific">Micromonospora musae</name>
    <dbReference type="NCBI Taxonomy" id="1894970"/>
    <lineage>
        <taxon>Bacteria</taxon>
        <taxon>Bacillati</taxon>
        <taxon>Actinomycetota</taxon>
        <taxon>Actinomycetes</taxon>
        <taxon>Micromonosporales</taxon>
        <taxon>Micromonosporaceae</taxon>
        <taxon>Micromonospora</taxon>
    </lineage>
</organism>
<feature type="region of interest" description="Disordered" evidence="1">
    <location>
        <begin position="1"/>
        <end position="23"/>
    </location>
</feature>
<evidence type="ECO:0000313" key="3">
    <source>
        <dbReference type="EMBL" id="RKN31668.1"/>
    </source>
</evidence>
<dbReference type="SUPFAM" id="SSF55961">
    <property type="entry name" value="Bet v1-like"/>
    <property type="match status" value="1"/>
</dbReference>
<dbReference type="EMBL" id="RAZT01000007">
    <property type="protein sequence ID" value="RKN31668.1"/>
    <property type="molecule type" value="Genomic_DNA"/>
</dbReference>
<dbReference type="RefSeq" id="WP_120689333.1">
    <property type="nucleotide sequence ID" value="NZ_RAZT01000007.1"/>
</dbReference>
<proteinExistence type="predicted"/>
<name>A0A3A9Y2P9_9ACTN</name>
<feature type="transmembrane region" description="Helical" evidence="2">
    <location>
        <begin position="55"/>
        <end position="73"/>
    </location>
</feature>
<feature type="transmembrane region" description="Helical" evidence="2">
    <location>
        <begin position="85"/>
        <end position="112"/>
    </location>
</feature>
<gene>
    <name evidence="3" type="ORF">D7044_15270</name>
</gene>
<evidence type="ECO:0000256" key="2">
    <source>
        <dbReference type="SAM" id="Phobius"/>
    </source>
</evidence>
<keyword evidence="2" id="KW-0472">Membrane</keyword>
<reference evidence="3 4" key="1">
    <citation type="submission" date="2018-09" db="EMBL/GenBank/DDBJ databases">
        <title>Micromonospora sp. nov. MS1-9, isolated from a root of Musa sp.</title>
        <authorList>
            <person name="Kuncharoen N."/>
            <person name="Kudo T."/>
            <person name="Ohkuma M."/>
            <person name="Yuki M."/>
            <person name="Tanasupawat S."/>
        </authorList>
    </citation>
    <scope>NUCLEOTIDE SEQUENCE [LARGE SCALE GENOMIC DNA]</scope>
    <source>
        <strain evidence="3 4">MS1-9</strain>
    </source>
</reference>
<sequence length="312" mass="33405">MPEQDEPKPEQDEPKPEQDEPKPERTIANWILAGLITAFGLMVFTVAVRDGHADSALLFVALPVILAAALALTPGRTSHGRVFGVTTIALLLAAVALHEGAICVLLAAPLVYAVAHGSTALIRAVRRSSRTYAVIAVPLLLLPGLEGSGIGPRIDPVQSVEVTRVVGLPPEEVAARIAAGPRPAAIRSASLRLLGVPTPGHVVGDGVEPGDRWAFGYHGSAHGPGGHLLAEVEVNEPGHLGFRFVEDTSITGRWLTWRHADLRWQPAGSDRTQIRVTVRYERGLDPSWYFGPLQNALLGEGVEHLLDMMTLR</sequence>
<feature type="transmembrane region" description="Helical" evidence="2">
    <location>
        <begin position="27"/>
        <end position="48"/>
    </location>
</feature>
<dbReference type="CDD" id="cd07812">
    <property type="entry name" value="SRPBCC"/>
    <property type="match status" value="1"/>
</dbReference>
<dbReference type="Proteomes" id="UP000275865">
    <property type="component" value="Unassembled WGS sequence"/>
</dbReference>
<keyword evidence="2" id="KW-1133">Transmembrane helix</keyword>
<comment type="caution">
    <text evidence="3">The sequence shown here is derived from an EMBL/GenBank/DDBJ whole genome shotgun (WGS) entry which is preliminary data.</text>
</comment>
<evidence type="ECO:0000256" key="1">
    <source>
        <dbReference type="SAM" id="MobiDB-lite"/>
    </source>
</evidence>
<keyword evidence="2" id="KW-0812">Transmembrane</keyword>
<evidence type="ECO:0000313" key="4">
    <source>
        <dbReference type="Proteomes" id="UP000275865"/>
    </source>
</evidence>
<accession>A0A3A9Y2P9</accession>
<protein>
    <submittedName>
        <fullName evidence="3">SRPBCC family protein</fullName>
    </submittedName>
</protein>